<keyword evidence="2" id="KW-0812">Transmembrane</keyword>
<keyword evidence="2" id="KW-1133">Transmembrane helix</keyword>
<organism evidence="3 4">
    <name type="scientific">Fusarium globosum</name>
    <dbReference type="NCBI Taxonomy" id="78864"/>
    <lineage>
        <taxon>Eukaryota</taxon>
        <taxon>Fungi</taxon>
        <taxon>Dikarya</taxon>
        <taxon>Ascomycota</taxon>
        <taxon>Pezizomycotina</taxon>
        <taxon>Sordariomycetes</taxon>
        <taxon>Hypocreomycetidae</taxon>
        <taxon>Hypocreales</taxon>
        <taxon>Nectriaceae</taxon>
        <taxon>Fusarium</taxon>
        <taxon>Fusarium fujikuroi species complex</taxon>
    </lineage>
</organism>
<gene>
    <name evidence="3" type="ORF">FGLOB1_13746</name>
</gene>
<feature type="transmembrane region" description="Helical" evidence="2">
    <location>
        <begin position="120"/>
        <end position="139"/>
    </location>
</feature>
<dbReference type="Proteomes" id="UP000532311">
    <property type="component" value="Unassembled WGS sequence"/>
</dbReference>
<evidence type="ECO:0000313" key="3">
    <source>
        <dbReference type="EMBL" id="KAF5696174.1"/>
    </source>
</evidence>
<evidence type="ECO:0000256" key="2">
    <source>
        <dbReference type="SAM" id="Phobius"/>
    </source>
</evidence>
<evidence type="ECO:0000256" key="1">
    <source>
        <dbReference type="SAM" id="MobiDB-lite"/>
    </source>
</evidence>
<name>A0A8H5XLW1_9HYPO</name>
<evidence type="ECO:0000313" key="4">
    <source>
        <dbReference type="Proteomes" id="UP000532311"/>
    </source>
</evidence>
<keyword evidence="2" id="KW-0472">Membrane</keyword>
<protein>
    <submittedName>
        <fullName evidence="3">Uncharacterized protein</fullName>
    </submittedName>
</protein>
<feature type="transmembrane region" description="Helical" evidence="2">
    <location>
        <begin position="89"/>
        <end position="108"/>
    </location>
</feature>
<feature type="region of interest" description="Disordered" evidence="1">
    <location>
        <begin position="159"/>
        <end position="183"/>
    </location>
</feature>
<accession>A0A8H5XLW1</accession>
<comment type="caution">
    <text evidence="3">The sequence shown here is derived from an EMBL/GenBank/DDBJ whole genome shotgun (WGS) entry which is preliminary data.</text>
</comment>
<dbReference type="EMBL" id="JAAQPF010000894">
    <property type="protein sequence ID" value="KAF5696174.1"/>
    <property type="molecule type" value="Genomic_DNA"/>
</dbReference>
<keyword evidence="4" id="KW-1185">Reference proteome</keyword>
<proteinExistence type="predicted"/>
<reference evidence="3 4" key="1">
    <citation type="submission" date="2020-05" db="EMBL/GenBank/DDBJ databases">
        <title>Identification and distribution of gene clusters putatively required for synthesis of sphingolipid metabolism inhibitors in phylogenetically diverse species of the filamentous fungus Fusarium.</title>
        <authorList>
            <person name="Kim H.-S."/>
            <person name="Busman M."/>
            <person name="Brown D.W."/>
            <person name="Divon H."/>
            <person name="Uhlig S."/>
            <person name="Proctor R.H."/>
        </authorList>
    </citation>
    <scope>NUCLEOTIDE SEQUENCE [LARGE SCALE GENOMIC DNA]</scope>
    <source>
        <strain evidence="3 4">NRRL 26131</strain>
    </source>
</reference>
<dbReference type="AlphaFoldDB" id="A0A8H5XLW1"/>
<sequence length="183" mass="19243">MASQVNSHLPLPPILLTCTKALAIVRIGIGAASFFAPQLTCACHGYHVLEPYSLLVRMMGHREAINGGLLLTAEDKEAKDGGRKSIRRALLVGLLADSLDICAVVYGFSRGEVESTTAGILGSAAAGAITLATFILRALSGKLVEQAIIVDEIEGNRLSGEAPGPWSKQVPGEPPPWSSDELE</sequence>